<dbReference type="InterPro" id="IPR036388">
    <property type="entry name" value="WH-like_DNA-bd_sf"/>
</dbReference>
<dbReference type="InterPro" id="IPR015424">
    <property type="entry name" value="PyrdxlP-dep_Trfase"/>
</dbReference>
<dbReference type="Pfam" id="PF00155">
    <property type="entry name" value="Aminotran_1_2"/>
    <property type="match status" value="1"/>
</dbReference>
<gene>
    <name evidence="8" type="ORF">GYH36_03550</name>
</gene>
<evidence type="ECO:0000313" key="8">
    <source>
        <dbReference type="EMBL" id="NDO88544.1"/>
    </source>
</evidence>
<dbReference type="InterPro" id="IPR051446">
    <property type="entry name" value="HTH_trans_reg/aminotransferase"/>
</dbReference>
<dbReference type="Gene3D" id="3.40.640.10">
    <property type="entry name" value="Type I PLP-dependent aspartate aminotransferase-like (Major domain)"/>
    <property type="match status" value="1"/>
</dbReference>
<dbReference type="PANTHER" id="PTHR46577:SF1">
    <property type="entry name" value="HTH-TYPE TRANSCRIPTIONAL REGULATORY PROTEIN GABR"/>
    <property type="match status" value="1"/>
</dbReference>
<keyword evidence="9" id="KW-1185">Reference proteome</keyword>
<feature type="compositionally biased region" description="Basic and acidic residues" evidence="6">
    <location>
        <begin position="137"/>
        <end position="147"/>
    </location>
</feature>
<protein>
    <submittedName>
        <fullName evidence="8">PLP-dependent aminotransferase family protein</fullName>
    </submittedName>
</protein>
<dbReference type="SUPFAM" id="SSF46785">
    <property type="entry name" value="Winged helix' DNA-binding domain"/>
    <property type="match status" value="1"/>
</dbReference>
<keyword evidence="5" id="KW-0804">Transcription</keyword>
<dbReference type="InterPro" id="IPR000524">
    <property type="entry name" value="Tscrpt_reg_HTH_GntR"/>
</dbReference>
<keyword evidence="4" id="KW-0238">DNA-binding</keyword>
<evidence type="ECO:0000256" key="5">
    <source>
        <dbReference type="ARBA" id="ARBA00023163"/>
    </source>
</evidence>
<feature type="domain" description="HTH gntR-type" evidence="7">
    <location>
        <begin position="33"/>
        <end position="101"/>
    </location>
</feature>
<keyword evidence="3" id="KW-0805">Transcription regulation</keyword>
<dbReference type="InterPro" id="IPR004839">
    <property type="entry name" value="Aminotransferase_I/II_large"/>
</dbReference>
<dbReference type="PROSITE" id="PS50949">
    <property type="entry name" value="HTH_GNTR"/>
    <property type="match status" value="1"/>
</dbReference>
<dbReference type="Proteomes" id="UP000471672">
    <property type="component" value="Unassembled WGS sequence"/>
</dbReference>
<evidence type="ECO:0000256" key="2">
    <source>
        <dbReference type="ARBA" id="ARBA00022898"/>
    </source>
</evidence>
<evidence type="ECO:0000256" key="3">
    <source>
        <dbReference type="ARBA" id="ARBA00023015"/>
    </source>
</evidence>
<evidence type="ECO:0000256" key="4">
    <source>
        <dbReference type="ARBA" id="ARBA00023125"/>
    </source>
</evidence>
<evidence type="ECO:0000313" key="9">
    <source>
        <dbReference type="Proteomes" id="UP000471672"/>
    </source>
</evidence>
<dbReference type="PRINTS" id="PR00035">
    <property type="entry name" value="HTHGNTR"/>
</dbReference>
<dbReference type="PANTHER" id="PTHR46577">
    <property type="entry name" value="HTH-TYPE TRANSCRIPTIONAL REGULATORY PROTEIN GABR"/>
    <property type="match status" value="1"/>
</dbReference>
<evidence type="ECO:0000256" key="1">
    <source>
        <dbReference type="ARBA" id="ARBA00005384"/>
    </source>
</evidence>
<dbReference type="CDD" id="cd00609">
    <property type="entry name" value="AAT_like"/>
    <property type="match status" value="1"/>
</dbReference>
<dbReference type="CDD" id="cd07377">
    <property type="entry name" value="WHTH_GntR"/>
    <property type="match status" value="1"/>
</dbReference>
<sequence length="541" mass="56036">MAADQTNSSRTAPPGTTAALAWEALLDLGAGPGSRVERLERAVRDAVHAGRVPVGAALPPSRQLAESLGVSRWVVTEAYGQLVAEGFLEARTGSATRVSAAAGARSTSPRGTSALGERPTSPAGTTVRAGRGGPGGSREERAADGRPARAVVDAGRTDTGRTHAARARFDLAPGVPDLRHVPRDAWLRAARDVLSTATGTATNDDLGPQPAAGHPHARSVVAGHLRRARVVAGRDDAVVLTRGATDGMAHVAAALVAAGHTHLLVEDPGWSVLRDVAARAGLTPVPVPVDDAGADVDALVAASARTGARAALLTPAHQFPTGAALAPERREAVVAWARAVDGLVVEDDYDAEFRYDRRPVAALQQLDPDRVLLLGSVSKTMSPAFGVGWTVVPARWREAVARAGGTTAGPSTVDQLAFARLVSSGGYDRHLRAARGRYRRRRDAVLAALARELPGAAVTGIAAGMHALLALPGTPDDPAPDAAHVVREAARRDVTVADLRRYQVRPAARSTTLVLGYGNLADARVDEAVARLADAVRAARG</sequence>
<keyword evidence="8" id="KW-0032">Aminotransferase</keyword>
<dbReference type="EMBL" id="JAAFAN010000007">
    <property type="protein sequence ID" value="NDO88544.1"/>
    <property type="molecule type" value="Genomic_DNA"/>
</dbReference>
<proteinExistence type="inferred from homology"/>
<keyword evidence="8" id="KW-0808">Transferase</keyword>
<feature type="region of interest" description="Disordered" evidence="6">
    <location>
        <begin position="99"/>
        <end position="161"/>
    </location>
</feature>
<evidence type="ECO:0000256" key="6">
    <source>
        <dbReference type="SAM" id="MobiDB-lite"/>
    </source>
</evidence>
<dbReference type="RefSeq" id="WP_162289122.1">
    <property type="nucleotide sequence ID" value="NZ_JAAFAN010000007.1"/>
</dbReference>
<dbReference type="InterPro" id="IPR015421">
    <property type="entry name" value="PyrdxlP-dep_Trfase_major"/>
</dbReference>
<evidence type="ECO:0000259" key="7">
    <source>
        <dbReference type="PROSITE" id="PS50949"/>
    </source>
</evidence>
<organism evidence="8 9">
    <name type="scientific">Cellulosimicrobium composti</name>
    <dbReference type="NCBI Taxonomy" id="2672572"/>
    <lineage>
        <taxon>Bacteria</taxon>
        <taxon>Bacillati</taxon>
        <taxon>Actinomycetota</taxon>
        <taxon>Actinomycetes</taxon>
        <taxon>Micrococcales</taxon>
        <taxon>Promicromonosporaceae</taxon>
        <taxon>Cellulosimicrobium</taxon>
    </lineage>
</organism>
<dbReference type="GO" id="GO:0008483">
    <property type="term" value="F:transaminase activity"/>
    <property type="evidence" value="ECO:0007669"/>
    <property type="project" value="UniProtKB-KW"/>
</dbReference>
<reference evidence="8 9" key="1">
    <citation type="journal article" date="2021" name="Arch. Microbiol.">
        <title>Cellulosimicrobium fucosivorans sp. nov., isolated from San Elijo Lagoon, contains a fucose metabolic pathway linked to carotenoid production.</title>
        <authorList>
            <person name="Aviles F.A."/>
            <person name="Kyndt J.A."/>
        </authorList>
    </citation>
    <scope>NUCLEOTIDE SEQUENCE [LARGE SCALE GENOMIC DNA]</scope>
    <source>
        <strain evidence="8 9">SE3</strain>
    </source>
</reference>
<dbReference type="InterPro" id="IPR036390">
    <property type="entry name" value="WH_DNA-bd_sf"/>
</dbReference>
<comment type="caution">
    <text evidence="8">The sequence shown here is derived from an EMBL/GenBank/DDBJ whole genome shotgun (WGS) entry which is preliminary data.</text>
</comment>
<comment type="similarity">
    <text evidence="1">In the C-terminal section; belongs to the class-I pyridoxal-phosphate-dependent aminotransferase family.</text>
</comment>
<dbReference type="SMART" id="SM00345">
    <property type="entry name" value="HTH_GNTR"/>
    <property type="match status" value="1"/>
</dbReference>
<dbReference type="Pfam" id="PF00392">
    <property type="entry name" value="GntR"/>
    <property type="match status" value="1"/>
</dbReference>
<keyword evidence="2" id="KW-0663">Pyridoxal phosphate</keyword>
<accession>A0ABX0B731</accession>
<dbReference type="SUPFAM" id="SSF53383">
    <property type="entry name" value="PLP-dependent transferases"/>
    <property type="match status" value="1"/>
</dbReference>
<dbReference type="Gene3D" id="1.10.10.10">
    <property type="entry name" value="Winged helix-like DNA-binding domain superfamily/Winged helix DNA-binding domain"/>
    <property type="match status" value="1"/>
</dbReference>
<name>A0ABX0B731_9MICO</name>